<dbReference type="Proteomes" id="UP001184861">
    <property type="component" value="Unassembled WGS sequence"/>
</dbReference>
<reference evidence="1" key="1">
    <citation type="submission" date="2023-07" db="EMBL/GenBank/DDBJ databases">
        <title>Sorghum-associated microbial communities from plants grown in Nebraska, USA.</title>
        <authorList>
            <person name="Schachtman D."/>
        </authorList>
    </citation>
    <scope>NUCLEOTIDE SEQUENCE</scope>
    <source>
        <strain evidence="1">DS2360</strain>
    </source>
</reference>
<gene>
    <name evidence="1" type="ORF">J2787_002620</name>
</gene>
<evidence type="ECO:0000313" key="2">
    <source>
        <dbReference type="Proteomes" id="UP001184861"/>
    </source>
</evidence>
<sequence>MKIIDNINQSNLYHMKVIISIMAKLPIEALTKEC</sequence>
<protein>
    <submittedName>
        <fullName evidence="1">Uncharacterized protein</fullName>
    </submittedName>
</protein>
<evidence type="ECO:0000313" key="1">
    <source>
        <dbReference type="EMBL" id="MDR6527228.1"/>
    </source>
</evidence>
<dbReference type="EMBL" id="JAVDQY010000003">
    <property type="protein sequence ID" value="MDR6527228.1"/>
    <property type="molecule type" value="Genomic_DNA"/>
</dbReference>
<name>A0AAE3YBS1_9FLAO</name>
<organism evidence="1 2">
    <name type="scientific">Chryseobacterium rhizosphaerae</name>
    <dbReference type="NCBI Taxonomy" id="395937"/>
    <lineage>
        <taxon>Bacteria</taxon>
        <taxon>Pseudomonadati</taxon>
        <taxon>Bacteroidota</taxon>
        <taxon>Flavobacteriia</taxon>
        <taxon>Flavobacteriales</taxon>
        <taxon>Weeksellaceae</taxon>
        <taxon>Chryseobacterium group</taxon>
        <taxon>Chryseobacterium</taxon>
    </lineage>
</organism>
<dbReference type="AlphaFoldDB" id="A0AAE3YBS1"/>
<proteinExistence type="predicted"/>
<comment type="caution">
    <text evidence="1">The sequence shown here is derived from an EMBL/GenBank/DDBJ whole genome shotgun (WGS) entry which is preliminary data.</text>
</comment>
<accession>A0AAE3YBS1</accession>